<dbReference type="FunFam" id="3.30.420.40:FF:000012">
    <property type="entry name" value="tRNA N6-adenosine threonylcarbamoyltransferase"/>
    <property type="match status" value="1"/>
</dbReference>
<reference evidence="9 10" key="1">
    <citation type="submission" date="2018-12" db="EMBL/GenBank/DDBJ databases">
        <title>Sequencing of bacterial isolates from soil warming experiment in Harvard Forest, Massachusetts, USA.</title>
        <authorList>
            <person name="Deangelis K."/>
        </authorList>
    </citation>
    <scope>NUCLEOTIDE SEQUENCE [LARGE SCALE GENOMIC DNA]</scope>
    <source>
        <strain evidence="9 10">EB153</strain>
    </source>
</reference>
<keyword evidence="5 7" id="KW-0012">Acyltransferase</keyword>
<comment type="caution">
    <text evidence="9">The sequence shown here is derived from an EMBL/GenBank/DDBJ whole genome shotgun (WGS) entry which is preliminary data.</text>
</comment>
<dbReference type="NCBIfam" id="TIGR00329">
    <property type="entry name" value="gcp_kae1"/>
    <property type="match status" value="1"/>
</dbReference>
<feature type="binding site" evidence="7">
    <location>
        <position position="201"/>
    </location>
    <ligand>
        <name>substrate</name>
    </ligand>
</feature>
<keyword evidence="2 7" id="KW-0819">tRNA processing</keyword>
<dbReference type="GO" id="GO:0002949">
    <property type="term" value="P:tRNA threonylcarbamoyladenosine modification"/>
    <property type="evidence" value="ECO:0007669"/>
    <property type="project" value="UniProtKB-UniRule"/>
</dbReference>
<evidence type="ECO:0000256" key="4">
    <source>
        <dbReference type="ARBA" id="ARBA00023004"/>
    </source>
</evidence>
<dbReference type="NCBIfam" id="TIGR03723">
    <property type="entry name" value="T6A_TsaD_YgjD"/>
    <property type="match status" value="1"/>
</dbReference>
<dbReference type="AlphaFoldDB" id="A0A3R9PU06"/>
<feature type="binding site" evidence="7">
    <location>
        <position position="184"/>
    </location>
    <ligand>
        <name>substrate</name>
    </ligand>
</feature>
<keyword evidence="10" id="KW-1185">Reference proteome</keyword>
<comment type="subcellular location">
    <subcellularLocation>
        <location evidence="7">Cytoplasm</location>
    </subcellularLocation>
</comment>
<protein>
    <recommendedName>
        <fullName evidence="7">tRNA N6-adenosine threonylcarbamoyltransferase</fullName>
        <ecNumber evidence="7">2.3.1.234</ecNumber>
    </recommendedName>
    <alternativeName>
        <fullName evidence="7">N6-L-threonylcarbamoyladenine synthase</fullName>
        <shortName evidence="7">t(6)A synthase</shortName>
    </alternativeName>
    <alternativeName>
        <fullName evidence="7">t(6)A37 threonylcarbamoyladenosine biosynthesis protein TsaD</fullName>
    </alternativeName>
    <alternativeName>
        <fullName evidence="7">tRNA threonylcarbamoyladenosine biosynthesis protein TsaD</fullName>
    </alternativeName>
</protein>
<dbReference type="OrthoDB" id="9806197at2"/>
<feature type="domain" description="Gcp-like" evidence="8">
    <location>
        <begin position="34"/>
        <end position="370"/>
    </location>
</feature>
<dbReference type="PRINTS" id="PR00789">
    <property type="entry name" value="OSIALOPTASE"/>
</dbReference>
<keyword evidence="3 7" id="KW-0479">Metal-binding</keyword>
<evidence type="ECO:0000256" key="1">
    <source>
        <dbReference type="ARBA" id="ARBA00022679"/>
    </source>
</evidence>
<sequence length="398" mass="42115">MHEQSGNSRGLILGIESSCDETAAAVVRAGSDALSNVVASQMALHANYGGVVPELASREHLRNVVPVVREAMARARVTFDDLDAVAVTEGPGLAGALLVGITYAKALSFGVGKPLIGVNHLEGHIHAVLMEARQRAEAPMELPLLALVVSGGHTHLYLARQSGESWSYRNVGRTVDDAAGEAYDKVAKLLGLGYPGGPWIDALAVRGNPRAVPFQFGQIKPRAHREGISFPNKKAPPKGEGPTFDFSFSGIKTAVLRYVETHHMRESIEARRVALAADPELRPKSDAMAALCDARTLDLIASFQYAVVGNLLRQTFAAAEVFGARGVVVSGGVAANSELRRRFKAEADKRGLPVAFPSLSLSTDNAAMIAAAAWPKFVAGDFAGEELGATPQLRLGSV</sequence>
<dbReference type="RefSeq" id="WP_125486269.1">
    <property type="nucleotide sequence ID" value="NZ_RSDW01000001.1"/>
</dbReference>
<evidence type="ECO:0000259" key="8">
    <source>
        <dbReference type="Pfam" id="PF00814"/>
    </source>
</evidence>
<evidence type="ECO:0000313" key="9">
    <source>
        <dbReference type="EMBL" id="RSL17840.1"/>
    </source>
</evidence>
<dbReference type="PANTHER" id="PTHR11735:SF6">
    <property type="entry name" value="TRNA N6-ADENOSINE THREONYLCARBAMOYLTRANSFERASE, MITOCHONDRIAL"/>
    <property type="match status" value="1"/>
</dbReference>
<comment type="cofactor">
    <cofactor evidence="7">
        <name>Fe(2+)</name>
        <dbReference type="ChEBI" id="CHEBI:29033"/>
    </cofactor>
    <text evidence="7">Binds 1 Fe(2+) ion per subunit.</text>
</comment>
<evidence type="ECO:0000313" key="10">
    <source>
        <dbReference type="Proteomes" id="UP000269669"/>
    </source>
</evidence>
<dbReference type="PANTHER" id="PTHR11735">
    <property type="entry name" value="TRNA N6-ADENOSINE THREONYLCARBAMOYLTRANSFERASE"/>
    <property type="match status" value="1"/>
</dbReference>
<dbReference type="EC" id="2.3.1.234" evidence="7"/>
<evidence type="ECO:0000256" key="3">
    <source>
        <dbReference type="ARBA" id="ARBA00022723"/>
    </source>
</evidence>
<dbReference type="GO" id="GO:0005737">
    <property type="term" value="C:cytoplasm"/>
    <property type="evidence" value="ECO:0007669"/>
    <property type="project" value="UniProtKB-SubCell"/>
</dbReference>
<feature type="binding site" evidence="7">
    <location>
        <position position="364"/>
    </location>
    <ligand>
        <name>Fe cation</name>
        <dbReference type="ChEBI" id="CHEBI:24875"/>
    </ligand>
</feature>
<name>A0A3R9PU06_9BACT</name>
<dbReference type="InterPro" id="IPR043129">
    <property type="entry name" value="ATPase_NBD"/>
</dbReference>
<evidence type="ECO:0000256" key="7">
    <source>
        <dbReference type="HAMAP-Rule" id="MF_01445"/>
    </source>
</evidence>
<dbReference type="InterPro" id="IPR022450">
    <property type="entry name" value="TsaD"/>
</dbReference>
<feature type="binding site" evidence="7">
    <location>
        <position position="120"/>
    </location>
    <ligand>
        <name>Fe cation</name>
        <dbReference type="ChEBI" id="CHEBI:24875"/>
    </ligand>
</feature>
<dbReference type="Gene3D" id="3.30.420.40">
    <property type="match status" value="2"/>
</dbReference>
<gene>
    <name evidence="7" type="primary">tsaD</name>
    <name evidence="9" type="ORF">EDE15_3389</name>
</gene>
<dbReference type="HAMAP" id="MF_01445">
    <property type="entry name" value="TsaD"/>
    <property type="match status" value="1"/>
</dbReference>
<dbReference type="CDD" id="cd24133">
    <property type="entry name" value="ASKHA_NBD_TsaD_bac"/>
    <property type="match status" value="1"/>
</dbReference>
<proteinExistence type="inferred from homology"/>
<keyword evidence="7" id="KW-0963">Cytoplasm</keyword>
<evidence type="ECO:0000256" key="5">
    <source>
        <dbReference type="ARBA" id="ARBA00023315"/>
    </source>
</evidence>
<keyword evidence="1 7" id="KW-0808">Transferase</keyword>
<dbReference type="Pfam" id="PF00814">
    <property type="entry name" value="TsaD"/>
    <property type="match status" value="1"/>
</dbReference>
<dbReference type="EMBL" id="RSDW01000001">
    <property type="protein sequence ID" value="RSL17840.1"/>
    <property type="molecule type" value="Genomic_DNA"/>
</dbReference>
<dbReference type="Proteomes" id="UP000269669">
    <property type="component" value="Unassembled WGS sequence"/>
</dbReference>
<organism evidence="9 10">
    <name type="scientific">Edaphobacter aggregans</name>
    <dbReference type="NCBI Taxonomy" id="570835"/>
    <lineage>
        <taxon>Bacteria</taxon>
        <taxon>Pseudomonadati</taxon>
        <taxon>Acidobacteriota</taxon>
        <taxon>Terriglobia</taxon>
        <taxon>Terriglobales</taxon>
        <taxon>Acidobacteriaceae</taxon>
        <taxon>Edaphobacter</taxon>
    </lineage>
</organism>
<feature type="binding site" evidence="7">
    <location>
        <position position="336"/>
    </location>
    <ligand>
        <name>substrate</name>
    </ligand>
</feature>
<feature type="binding site" evidence="7">
    <location>
        <begin position="148"/>
        <end position="152"/>
    </location>
    <ligand>
        <name>substrate</name>
    </ligand>
</feature>
<evidence type="ECO:0000256" key="2">
    <source>
        <dbReference type="ARBA" id="ARBA00022694"/>
    </source>
</evidence>
<comment type="function">
    <text evidence="7">Required for the formation of a threonylcarbamoyl group on adenosine at position 37 (t(6)A37) in tRNAs that read codons beginning with adenine. Is involved in the transfer of the threonylcarbamoyl moiety of threonylcarbamoyl-AMP (TC-AMP) to the N6 group of A37, together with TsaE and TsaB. TsaD likely plays a direct catalytic role in this reaction.</text>
</comment>
<feature type="binding site" evidence="7">
    <location>
        <position position="124"/>
    </location>
    <ligand>
        <name>Fe cation</name>
        <dbReference type="ChEBI" id="CHEBI:24875"/>
    </ligand>
</feature>
<dbReference type="SUPFAM" id="SSF53067">
    <property type="entry name" value="Actin-like ATPase domain"/>
    <property type="match status" value="1"/>
</dbReference>
<dbReference type="GO" id="GO:0005506">
    <property type="term" value="F:iron ion binding"/>
    <property type="evidence" value="ECO:0007669"/>
    <property type="project" value="UniProtKB-UniRule"/>
</dbReference>
<dbReference type="InterPro" id="IPR000905">
    <property type="entry name" value="Gcp-like_dom"/>
</dbReference>
<keyword evidence="4 7" id="KW-0408">Iron</keyword>
<comment type="catalytic activity">
    <reaction evidence="6 7">
        <text>L-threonylcarbamoyladenylate + adenosine(37) in tRNA = N(6)-L-threonylcarbamoyladenosine(37) in tRNA + AMP + H(+)</text>
        <dbReference type="Rhea" id="RHEA:37059"/>
        <dbReference type="Rhea" id="RHEA-COMP:10162"/>
        <dbReference type="Rhea" id="RHEA-COMP:10163"/>
        <dbReference type="ChEBI" id="CHEBI:15378"/>
        <dbReference type="ChEBI" id="CHEBI:73682"/>
        <dbReference type="ChEBI" id="CHEBI:74411"/>
        <dbReference type="ChEBI" id="CHEBI:74418"/>
        <dbReference type="ChEBI" id="CHEBI:456215"/>
        <dbReference type="EC" id="2.3.1.234"/>
    </reaction>
</comment>
<dbReference type="GO" id="GO:0061711">
    <property type="term" value="F:tRNA N(6)-L-threonylcarbamoyladenine synthase activity"/>
    <property type="evidence" value="ECO:0007669"/>
    <property type="project" value="UniProtKB-EC"/>
</dbReference>
<feature type="binding site" evidence="7">
    <location>
        <position position="197"/>
    </location>
    <ligand>
        <name>substrate</name>
    </ligand>
</feature>
<evidence type="ECO:0000256" key="6">
    <source>
        <dbReference type="ARBA" id="ARBA00048117"/>
    </source>
</evidence>
<comment type="similarity">
    <text evidence="7">Belongs to the KAE1 / TsaD family.</text>
</comment>
<dbReference type="InterPro" id="IPR017861">
    <property type="entry name" value="KAE1/TsaD"/>
</dbReference>
<accession>A0A3R9PU06</accession>